<organism evidence="2 3">
    <name type="scientific">Sphingobacterium paludis</name>
    <dbReference type="NCBI Taxonomy" id="1476465"/>
    <lineage>
        <taxon>Bacteria</taxon>
        <taxon>Pseudomonadati</taxon>
        <taxon>Bacteroidota</taxon>
        <taxon>Sphingobacteriia</taxon>
        <taxon>Sphingobacteriales</taxon>
        <taxon>Sphingobacteriaceae</taxon>
        <taxon>Sphingobacterium</taxon>
    </lineage>
</organism>
<evidence type="ECO:0008006" key="4">
    <source>
        <dbReference type="Google" id="ProtNLM"/>
    </source>
</evidence>
<dbReference type="Proteomes" id="UP000294752">
    <property type="component" value="Unassembled WGS sequence"/>
</dbReference>
<feature type="signal peptide" evidence="1">
    <location>
        <begin position="1"/>
        <end position="19"/>
    </location>
</feature>
<dbReference type="EMBL" id="SNZV01000005">
    <property type="protein sequence ID" value="TDS13264.1"/>
    <property type="molecule type" value="Genomic_DNA"/>
</dbReference>
<protein>
    <recommendedName>
        <fullName evidence="4">DUF4468 domain-containing protein</fullName>
    </recommendedName>
</protein>
<evidence type="ECO:0000313" key="2">
    <source>
        <dbReference type="EMBL" id="TDS13264.1"/>
    </source>
</evidence>
<proteinExistence type="predicted"/>
<name>A0A4R7D173_9SPHI</name>
<gene>
    <name evidence="2" type="ORF">B0I21_105400</name>
</gene>
<accession>A0A4R7D173</accession>
<sequence>MKKSGLVITLLLLAQLCFAQYFTLTPKGFLAENQADYVVLDFPNVKQAELYKRVQRALVSMYKDPKEVLSFIEGESITVNGYQPDAISNKRRANAIAIAKATYEYDLSYSLSILFKDEKIRFNRPTFECRRWYEGGYKSNWATGWSYLPLVKEKNNTAAIFDNKGQILAHDVLEQLNHYLNSLIKEILDKSQNTNDW</sequence>
<dbReference type="AlphaFoldDB" id="A0A4R7D173"/>
<dbReference type="OrthoDB" id="708866at2"/>
<evidence type="ECO:0000256" key="1">
    <source>
        <dbReference type="SAM" id="SignalP"/>
    </source>
</evidence>
<feature type="chain" id="PRO_5020384244" description="DUF4468 domain-containing protein" evidence="1">
    <location>
        <begin position="20"/>
        <end position="197"/>
    </location>
</feature>
<dbReference type="RefSeq" id="WP_133640734.1">
    <property type="nucleotide sequence ID" value="NZ_SNZV01000005.1"/>
</dbReference>
<reference evidence="2 3" key="1">
    <citation type="submission" date="2019-03" db="EMBL/GenBank/DDBJ databases">
        <title>Genomic Encyclopedia of Type Strains, Phase III (KMG-III): the genomes of soil and plant-associated and newly described type strains.</title>
        <authorList>
            <person name="Whitman W."/>
        </authorList>
    </citation>
    <scope>NUCLEOTIDE SEQUENCE [LARGE SCALE GENOMIC DNA]</scope>
    <source>
        <strain evidence="2 3">CGMCC 1.12801</strain>
    </source>
</reference>
<keyword evidence="1" id="KW-0732">Signal</keyword>
<keyword evidence="3" id="KW-1185">Reference proteome</keyword>
<comment type="caution">
    <text evidence="2">The sequence shown here is derived from an EMBL/GenBank/DDBJ whole genome shotgun (WGS) entry which is preliminary data.</text>
</comment>
<evidence type="ECO:0000313" key="3">
    <source>
        <dbReference type="Proteomes" id="UP000294752"/>
    </source>
</evidence>